<dbReference type="InterPro" id="IPR005225">
    <property type="entry name" value="Small_GTP-bd"/>
</dbReference>
<keyword evidence="4 16" id="KW-0812">Transmembrane</keyword>
<feature type="domain" description="EF-hand" evidence="17">
    <location>
        <begin position="186"/>
        <end position="221"/>
    </location>
</feature>
<feature type="domain" description="EF-hand" evidence="17">
    <location>
        <begin position="307"/>
        <end position="342"/>
    </location>
</feature>
<dbReference type="InterPro" id="IPR002048">
    <property type="entry name" value="EF_hand_dom"/>
</dbReference>
<dbReference type="EMBL" id="ML014318">
    <property type="protein sequence ID" value="RKO99119.1"/>
    <property type="molecule type" value="Genomic_DNA"/>
</dbReference>
<dbReference type="InterPro" id="IPR020860">
    <property type="entry name" value="MIRO_dom"/>
</dbReference>
<dbReference type="InterPro" id="IPR052266">
    <property type="entry name" value="Miro-EF-hand_domain"/>
</dbReference>
<evidence type="ECO:0000256" key="3">
    <source>
        <dbReference type="ARBA" id="ARBA00007981"/>
    </source>
</evidence>
<evidence type="ECO:0000259" key="18">
    <source>
        <dbReference type="PROSITE" id="PS51423"/>
    </source>
</evidence>
<dbReference type="EC" id="3.6.5.-" evidence="15"/>
<protein>
    <recommendedName>
        <fullName evidence="15">Mitochondrial Rho GTPase</fullName>
        <ecNumber evidence="15">3.6.5.-</ecNumber>
    </recommendedName>
</protein>
<dbReference type="PRINTS" id="PR00449">
    <property type="entry name" value="RASTRNSFRMNG"/>
</dbReference>
<dbReference type="Gene3D" id="1.10.238.10">
    <property type="entry name" value="EF-hand"/>
    <property type="match status" value="2"/>
</dbReference>
<evidence type="ECO:0000256" key="16">
    <source>
        <dbReference type="SAM" id="Phobius"/>
    </source>
</evidence>
<dbReference type="Pfam" id="PF00071">
    <property type="entry name" value="Ras"/>
    <property type="match status" value="2"/>
</dbReference>
<feature type="transmembrane region" description="Helical" evidence="16">
    <location>
        <begin position="592"/>
        <end position="614"/>
    </location>
</feature>
<dbReference type="InterPro" id="IPR021181">
    <property type="entry name" value="Miro"/>
</dbReference>
<dbReference type="CDD" id="cd01892">
    <property type="entry name" value="Miro2"/>
    <property type="match status" value="1"/>
</dbReference>
<dbReference type="GO" id="GO:0005509">
    <property type="term" value="F:calcium ion binding"/>
    <property type="evidence" value="ECO:0007669"/>
    <property type="project" value="InterPro"/>
</dbReference>
<dbReference type="CDD" id="cd01893">
    <property type="entry name" value="Miro1"/>
    <property type="match status" value="1"/>
</dbReference>
<dbReference type="InterPro" id="IPR013566">
    <property type="entry name" value="EF_hand_assoc_1"/>
</dbReference>
<evidence type="ECO:0000256" key="9">
    <source>
        <dbReference type="ARBA" id="ARBA00022801"/>
    </source>
</evidence>
<keyword evidence="8 15" id="KW-1000">Mitochondrion outer membrane</keyword>
<dbReference type="GO" id="GO:0007005">
    <property type="term" value="P:mitochondrion organization"/>
    <property type="evidence" value="ECO:0007669"/>
    <property type="project" value="InterPro"/>
</dbReference>
<dbReference type="PROSITE" id="PS50222">
    <property type="entry name" value="EF_HAND_2"/>
    <property type="match status" value="2"/>
</dbReference>
<evidence type="ECO:0000256" key="5">
    <source>
        <dbReference type="ARBA" id="ARBA00022723"/>
    </source>
</evidence>
<dbReference type="InterPro" id="IPR011992">
    <property type="entry name" value="EF-hand-dom_pair"/>
</dbReference>
<evidence type="ECO:0000259" key="17">
    <source>
        <dbReference type="PROSITE" id="PS50222"/>
    </source>
</evidence>
<dbReference type="Pfam" id="PF08356">
    <property type="entry name" value="EF_assoc_2"/>
    <property type="match status" value="1"/>
</dbReference>
<evidence type="ECO:0000313" key="19">
    <source>
        <dbReference type="EMBL" id="RKO99119.1"/>
    </source>
</evidence>
<dbReference type="InterPro" id="IPR013567">
    <property type="entry name" value="EF_hand_assoc_2"/>
</dbReference>
<keyword evidence="13 15" id="KW-0342">GTP-binding</keyword>
<keyword evidence="9 15" id="KW-0378">Hydrolase</keyword>
<dbReference type="SUPFAM" id="SSF52540">
    <property type="entry name" value="P-loop containing nucleoside triphosphate hydrolases"/>
    <property type="match status" value="2"/>
</dbReference>
<evidence type="ECO:0000256" key="1">
    <source>
        <dbReference type="ARBA" id="ARBA00003481"/>
    </source>
</evidence>
<dbReference type="SUPFAM" id="SSF47473">
    <property type="entry name" value="EF-hand"/>
    <property type="match status" value="1"/>
</dbReference>
<dbReference type="Gene3D" id="3.40.50.300">
    <property type="entry name" value="P-loop containing nucleotide triphosphate hydrolases"/>
    <property type="match status" value="2"/>
</dbReference>
<dbReference type="Pfam" id="PF08355">
    <property type="entry name" value="EF_assoc_1"/>
    <property type="match status" value="1"/>
</dbReference>
<feature type="domain" description="Miro" evidence="18">
    <location>
        <begin position="406"/>
        <end position="570"/>
    </location>
</feature>
<sequence>MGDAVRILLVGDDQVGKSTLVMSLLTEEAVPHVYHVVPEVTIPPDWTREKVTLRIVDSSSRPENRDQLDAEIRRADVICIVHDATQPESLARVASYWLPSIRQLGRNVPVVVVGNKIDLRGPDVANARLEADVLPIMNEFKEVETCIECSAREALNVSEIFYFAQKAVLYPTVPLYDSREHTIKPACLEALRRIFRLCDRDGNGVLDDAEINDFQLNVFGAPLQNHELELVKSVIDEKEPEGLTDGGINELGFLFLHTMFIQKGRLETTWLVLRHYGYGDDLTLREDYLRPPSFVVPPEHAVELAPKGYQFFTELFQRFDDDKDGALKPHELENLFAATAPGAPWAAPDLVASTLTHPNGAVTLQGFLAQWALTTLLMPDVTLAYLAYLGYEGDRTQALRFANTHRTVFNCLVLGATGAGKTALLRGLIQQPFTDKYTPTAEPTRAAVNTVVMHGQEMYLVMQELSPGVASEVLTQRKRLDACDVICLVYDSSDAHSFAYVANLREKYGLDGYPCVFVATKSDRDLVAQKYPVQPDAYCRDAGLAPPLSVSMKESATADLYARLVGVGLDPGIAIPGFAQSHHAAAAALVRYATWTAVSAALVAAAVALGMRVYRRKGP</sequence>
<comment type="similarity">
    <text evidence="3 15">Belongs to the mitochondrial Rho GTPase family.</text>
</comment>
<dbReference type="GO" id="GO:0005741">
    <property type="term" value="C:mitochondrial outer membrane"/>
    <property type="evidence" value="ECO:0007669"/>
    <property type="project" value="UniProtKB-SubCell"/>
</dbReference>
<dbReference type="PANTHER" id="PTHR46819:SF1">
    <property type="entry name" value="EF-HAND CALCIUM-BINDING DOMAIN-CONTAINING PROTEIN 7"/>
    <property type="match status" value="1"/>
</dbReference>
<dbReference type="PROSITE" id="PS00018">
    <property type="entry name" value="EF_HAND_1"/>
    <property type="match status" value="1"/>
</dbReference>
<dbReference type="SMART" id="SM00173">
    <property type="entry name" value="RAS"/>
    <property type="match status" value="1"/>
</dbReference>
<reference evidence="20" key="1">
    <citation type="journal article" date="2018" name="Nat. Microbiol.">
        <title>Leveraging single-cell genomics to expand the fungal tree of life.</title>
        <authorList>
            <person name="Ahrendt S.R."/>
            <person name="Quandt C.A."/>
            <person name="Ciobanu D."/>
            <person name="Clum A."/>
            <person name="Salamov A."/>
            <person name="Andreopoulos B."/>
            <person name="Cheng J.F."/>
            <person name="Woyke T."/>
            <person name="Pelin A."/>
            <person name="Henrissat B."/>
            <person name="Reynolds N.K."/>
            <person name="Benny G.L."/>
            <person name="Smith M.E."/>
            <person name="James T.Y."/>
            <person name="Grigoriev I.V."/>
        </authorList>
    </citation>
    <scope>NUCLEOTIDE SEQUENCE [LARGE SCALE GENOMIC DNA]</scope>
    <source>
        <strain evidence="20">ATCC 52028</strain>
    </source>
</reference>
<evidence type="ECO:0000256" key="14">
    <source>
        <dbReference type="ARBA" id="ARBA00023136"/>
    </source>
</evidence>
<feature type="domain" description="Miro" evidence="18">
    <location>
        <begin position="2"/>
        <end position="170"/>
    </location>
</feature>
<dbReference type="PROSITE" id="PS51419">
    <property type="entry name" value="RAB"/>
    <property type="match status" value="1"/>
</dbReference>
<dbReference type="FunFam" id="3.40.50.300:FF:000553">
    <property type="entry name" value="Mitochondrial Rho GTPase"/>
    <property type="match status" value="1"/>
</dbReference>
<evidence type="ECO:0000256" key="8">
    <source>
        <dbReference type="ARBA" id="ARBA00022787"/>
    </source>
</evidence>
<evidence type="ECO:0000313" key="20">
    <source>
        <dbReference type="Proteomes" id="UP000274922"/>
    </source>
</evidence>
<dbReference type="SMART" id="SM00174">
    <property type="entry name" value="RHO"/>
    <property type="match status" value="1"/>
</dbReference>
<dbReference type="FunFam" id="1.10.238.10:FF:000011">
    <property type="entry name" value="Mitochondrial Rho GTPase"/>
    <property type="match status" value="1"/>
</dbReference>
<keyword evidence="12 15" id="KW-0496">Mitochondrion</keyword>
<dbReference type="GO" id="GO:0005525">
    <property type="term" value="F:GTP binding"/>
    <property type="evidence" value="ECO:0007669"/>
    <property type="project" value="UniProtKB-KW"/>
</dbReference>
<keyword evidence="6" id="KW-0677">Repeat</keyword>
<keyword evidence="10 15" id="KW-0106">Calcium</keyword>
<dbReference type="AlphaFoldDB" id="A0A4P9WZU8"/>
<evidence type="ECO:0000256" key="2">
    <source>
        <dbReference type="ARBA" id="ARBA00004200"/>
    </source>
</evidence>
<gene>
    <name evidence="19" type="ORF">CXG81DRAFT_14979</name>
</gene>
<dbReference type="SMART" id="SM00054">
    <property type="entry name" value="EFh"/>
    <property type="match status" value="2"/>
</dbReference>
<dbReference type="InterPro" id="IPR018247">
    <property type="entry name" value="EF_Hand_1_Ca_BS"/>
</dbReference>
<comment type="subcellular location">
    <subcellularLocation>
        <location evidence="2 15">Mitochondrion outer membrane</location>
        <topology evidence="2 15">Single-pass type IV membrane protein</topology>
    </subcellularLocation>
</comment>
<dbReference type="InterPro" id="IPR001806">
    <property type="entry name" value="Small_GTPase"/>
</dbReference>
<dbReference type="STRING" id="1555241.A0A4P9WZU8"/>
<keyword evidence="5" id="KW-0479">Metal-binding</keyword>
<dbReference type="PANTHER" id="PTHR46819">
    <property type="entry name" value="EF-HAND CALCIUM-BINDING DOMAIN-CONTAINING PROTEIN 7"/>
    <property type="match status" value="1"/>
</dbReference>
<name>A0A4P9WZU8_9FUNG</name>
<dbReference type="InterPro" id="IPR027417">
    <property type="entry name" value="P-loop_NTPase"/>
</dbReference>
<dbReference type="GO" id="GO:0003924">
    <property type="term" value="F:GTPase activity"/>
    <property type="evidence" value="ECO:0007669"/>
    <property type="project" value="InterPro"/>
</dbReference>
<keyword evidence="7 15" id="KW-0547">Nucleotide-binding</keyword>
<organism evidence="19 20">
    <name type="scientific">Caulochytrium protostelioides</name>
    <dbReference type="NCBI Taxonomy" id="1555241"/>
    <lineage>
        <taxon>Eukaryota</taxon>
        <taxon>Fungi</taxon>
        <taxon>Fungi incertae sedis</taxon>
        <taxon>Chytridiomycota</taxon>
        <taxon>Chytridiomycota incertae sedis</taxon>
        <taxon>Chytridiomycetes</taxon>
        <taxon>Caulochytriales</taxon>
        <taxon>Caulochytriaceae</taxon>
        <taxon>Caulochytrium</taxon>
    </lineage>
</organism>
<evidence type="ECO:0000256" key="10">
    <source>
        <dbReference type="ARBA" id="ARBA00022837"/>
    </source>
</evidence>
<dbReference type="OrthoDB" id="10020961at2759"/>
<evidence type="ECO:0000256" key="7">
    <source>
        <dbReference type="ARBA" id="ARBA00022741"/>
    </source>
</evidence>
<dbReference type="FunFam" id="3.40.50.300:FF:000170">
    <property type="entry name" value="Mitochondrial Rho GTPase"/>
    <property type="match status" value="1"/>
</dbReference>
<keyword evidence="14 15" id="KW-0472">Membrane</keyword>
<evidence type="ECO:0000256" key="11">
    <source>
        <dbReference type="ARBA" id="ARBA00022989"/>
    </source>
</evidence>
<dbReference type="PROSITE" id="PS51423">
    <property type="entry name" value="MIRO"/>
    <property type="match status" value="2"/>
</dbReference>
<evidence type="ECO:0000256" key="15">
    <source>
        <dbReference type="PIRNR" id="PIRNR037488"/>
    </source>
</evidence>
<evidence type="ECO:0000256" key="4">
    <source>
        <dbReference type="ARBA" id="ARBA00022692"/>
    </source>
</evidence>
<dbReference type="PIRSF" id="PIRSF037488">
    <property type="entry name" value="Mt_Rho_GTPase"/>
    <property type="match status" value="1"/>
</dbReference>
<evidence type="ECO:0000256" key="13">
    <source>
        <dbReference type="ARBA" id="ARBA00023134"/>
    </source>
</evidence>
<evidence type="ECO:0000256" key="12">
    <source>
        <dbReference type="ARBA" id="ARBA00023128"/>
    </source>
</evidence>
<comment type="function">
    <text evidence="1 15">Mitochondrial GTPase involved in mitochondrial trafficking. Probably involved in control of anterograde transport of mitochondria and their subcellular distribution.</text>
</comment>
<dbReference type="NCBIfam" id="TIGR00231">
    <property type="entry name" value="small_GTP"/>
    <property type="match status" value="1"/>
</dbReference>
<proteinExistence type="inferred from homology"/>
<accession>A0A4P9WZU8</accession>
<keyword evidence="11 16" id="KW-1133">Transmembrane helix</keyword>
<keyword evidence="20" id="KW-1185">Reference proteome</keyword>
<dbReference type="SMART" id="SM00175">
    <property type="entry name" value="RAB"/>
    <property type="match status" value="1"/>
</dbReference>
<evidence type="ECO:0000256" key="6">
    <source>
        <dbReference type="ARBA" id="ARBA00022737"/>
    </source>
</evidence>
<dbReference type="Proteomes" id="UP000274922">
    <property type="component" value="Unassembled WGS sequence"/>
</dbReference>